<sequence>MQNSPSMSVPAERNLIRRASGLLSNIAIPFANHRASFLLDSDTASNAMEGQEGLDAQMSGWSTRGKRQKSTTSASQVLVETFREVHTSSAQNSPRKDIRVITSQSALMANQKSIASAQSLLKPHSYHYKRTSSCASSQGYSVASQRLSSSSRSMEQLIMAEDIKEILGSSDFQAACNGAQNLSPILDEPNSPESDADETFLFSPRQRSKSLQPYAASAPMERGIETTSSYGYTLELPHEQKQSPYWKAPEEKRLSKEDYSSWIRFENPIDLLSPAGSSTMTSPSVFSPQSFENPTEQQEQRALESYSMTREETQSYLGDSPIEKPFSMYTHSDLGTSSQNFGALSSSGLFVPQSSHYPISPSLKVPKAEDQHRSLRKKISQTFKETFGKPAQRS</sequence>
<gene>
    <name evidence="2" type="ORF">PSTG_01874</name>
</gene>
<proteinExistence type="predicted"/>
<evidence type="ECO:0000313" key="2">
    <source>
        <dbReference type="EMBL" id="KNF04817.1"/>
    </source>
</evidence>
<feature type="region of interest" description="Disordered" evidence="1">
    <location>
        <begin position="278"/>
        <end position="302"/>
    </location>
</feature>
<evidence type="ECO:0000256" key="1">
    <source>
        <dbReference type="SAM" id="MobiDB-lite"/>
    </source>
</evidence>
<dbReference type="OrthoDB" id="2499298at2759"/>
<dbReference type="EMBL" id="AJIL01000010">
    <property type="protein sequence ID" value="KNF04817.1"/>
    <property type="molecule type" value="Genomic_DNA"/>
</dbReference>
<dbReference type="Proteomes" id="UP000054564">
    <property type="component" value="Unassembled WGS sequence"/>
</dbReference>
<reference evidence="3" key="1">
    <citation type="submission" date="2014-03" db="EMBL/GenBank/DDBJ databases">
        <title>The Genome Sequence of Puccinia striiformis f. sp. tritici PST-78.</title>
        <authorList>
            <consortium name="The Broad Institute Genome Sequencing Platform"/>
            <person name="Cuomo C."/>
            <person name="Hulbert S."/>
            <person name="Chen X."/>
            <person name="Walker B."/>
            <person name="Young S.K."/>
            <person name="Zeng Q."/>
            <person name="Gargeya S."/>
            <person name="Fitzgerald M."/>
            <person name="Haas B."/>
            <person name="Abouelleil A."/>
            <person name="Alvarado L."/>
            <person name="Arachchi H.M."/>
            <person name="Berlin A.M."/>
            <person name="Chapman S.B."/>
            <person name="Goldberg J."/>
            <person name="Griggs A."/>
            <person name="Gujja S."/>
            <person name="Hansen M."/>
            <person name="Howarth C."/>
            <person name="Imamovic A."/>
            <person name="Larimer J."/>
            <person name="McCowan C."/>
            <person name="Montmayeur A."/>
            <person name="Murphy C."/>
            <person name="Neiman D."/>
            <person name="Pearson M."/>
            <person name="Priest M."/>
            <person name="Roberts A."/>
            <person name="Saif S."/>
            <person name="Shea T."/>
            <person name="Sisk P."/>
            <person name="Sykes S."/>
            <person name="Wortman J."/>
            <person name="Nusbaum C."/>
            <person name="Birren B."/>
        </authorList>
    </citation>
    <scope>NUCLEOTIDE SEQUENCE [LARGE SCALE GENOMIC DNA]</scope>
    <source>
        <strain evidence="3">race PST-78</strain>
    </source>
</reference>
<name>A0A0L0W024_9BASI</name>
<feature type="compositionally biased region" description="Polar residues" evidence="1">
    <location>
        <begin position="278"/>
        <end position="297"/>
    </location>
</feature>
<evidence type="ECO:0000313" key="3">
    <source>
        <dbReference type="Proteomes" id="UP000054564"/>
    </source>
</evidence>
<protein>
    <submittedName>
        <fullName evidence="2">Uncharacterized protein</fullName>
    </submittedName>
</protein>
<feature type="region of interest" description="Disordered" evidence="1">
    <location>
        <begin position="358"/>
        <end position="394"/>
    </location>
</feature>
<accession>A0A0L0W024</accession>
<keyword evidence="3" id="KW-1185">Reference proteome</keyword>
<dbReference type="AlphaFoldDB" id="A0A0L0W024"/>
<comment type="caution">
    <text evidence="2">The sequence shown here is derived from an EMBL/GenBank/DDBJ whole genome shotgun (WGS) entry which is preliminary data.</text>
</comment>
<organism evidence="2 3">
    <name type="scientific">Puccinia striiformis f. sp. tritici PST-78</name>
    <dbReference type="NCBI Taxonomy" id="1165861"/>
    <lineage>
        <taxon>Eukaryota</taxon>
        <taxon>Fungi</taxon>
        <taxon>Dikarya</taxon>
        <taxon>Basidiomycota</taxon>
        <taxon>Pucciniomycotina</taxon>
        <taxon>Pucciniomycetes</taxon>
        <taxon>Pucciniales</taxon>
        <taxon>Pucciniaceae</taxon>
        <taxon>Puccinia</taxon>
    </lineage>
</organism>